<keyword evidence="2" id="KW-1185">Reference proteome</keyword>
<evidence type="ECO:0000313" key="2">
    <source>
        <dbReference type="Proteomes" id="UP000006718"/>
    </source>
</evidence>
<dbReference type="Ensembl" id="ENSMMUT00000106110.1">
    <property type="protein sequence ID" value="ENSMMUP00000073559.1"/>
    <property type="gene ID" value="ENSMMUG00000059794.1"/>
</dbReference>
<proteinExistence type="predicted"/>
<evidence type="ECO:0000313" key="1">
    <source>
        <dbReference type="Ensembl" id="ENSMMUP00000073559.1"/>
    </source>
</evidence>
<dbReference type="PANTHER" id="PTHR46254:SF6">
    <property type="entry name" value="HIGH MOBILITY GROUP AT-HOOK 2"/>
    <property type="match status" value="1"/>
</dbReference>
<sequence>MNLKVIAVTFFETESHSVAQAGVHWRDLSSLQSPPPGFKRFSCLSLPSSWDCRCPSSCPAYFCIFGRYRVSPCWLGWSRSLDLMICQPRPPKVLVSQACAPHPACNNFFFFFLRWSLVLSPRLECSGAISAHCKLCPLGSCHSSASASQVAGTTGAHHHTRLFSLFFCIFSRHG</sequence>
<reference evidence="2" key="1">
    <citation type="journal article" date="2007" name="Science">
        <title>Evolutionary and biomedical insights from the rhesus macaque genome.</title>
        <authorList>
            <person name="Gibbs R.A."/>
            <person name="Rogers J."/>
            <person name="Katze M.G."/>
            <person name="Bumgarner R."/>
            <person name="Weinstock G.M."/>
            <person name="Mardis E.R."/>
            <person name="Remington K.A."/>
            <person name="Strausberg R.L."/>
            <person name="Venter J.C."/>
            <person name="Wilson R.K."/>
            <person name="Batzer M.A."/>
            <person name="Bustamante C.D."/>
            <person name="Eichler E.E."/>
            <person name="Hahn M.W."/>
            <person name="Hardison R.C."/>
            <person name="Makova K.D."/>
            <person name="Miller W."/>
            <person name="Milosavljevic A."/>
            <person name="Palermo R.E."/>
            <person name="Siepel A."/>
            <person name="Sikela J.M."/>
            <person name="Attaway T."/>
            <person name="Bell S."/>
            <person name="Bernard K.E."/>
            <person name="Buhay C.J."/>
            <person name="Chandrabose M.N."/>
            <person name="Dao M."/>
            <person name="Davis C."/>
            <person name="Delehaunty K.D."/>
            <person name="Ding Y."/>
            <person name="Dinh H.H."/>
            <person name="Dugan-Rocha S."/>
            <person name="Fulton L.A."/>
            <person name="Gabisi R.A."/>
            <person name="Garner T.T."/>
            <person name="Godfrey J."/>
            <person name="Hawes A.C."/>
            <person name="Hernandez J."/>
            <person name="Hines S."/>
            <person name="Holder M."/>
            <person name="Hume J."/>
            <person name="Jhangiani S.N."/>
            <person name="Joshi V."/>
            <person name="Khan Z.M."/>
            <person name="Kirkness E.F."/>
            <person name="Cree A."/>
            <person name="Fowler R.G."/>
            <person name="Lee S."/>
            <person name="Lewis L.R."/>
            <person name="Li Z."/>
            <person name="Liu Y.-S."/>
            <person name="Moore S.M."/>
            <person name="Muzny D."/>
            <person name="Nazareth L.V."/>
            <person name="Ngo D.N."/>
            <person name="Okwuonu G.O."/>
            <person name="Pai G."/>
            <person name="Parker D."/>
            <person name="Paul H.A."/>
            <person name="Pfannkoch C."/>
            <person name="Pohl C.S."/>
            <person name="Rogers Y.-H.C."/>
            <person name="Ruiz S.J."/>
            <person name="Sabo A."/>
            <person name="Santibanez J."/>
            <person name="Schneider B.W."/>
            <person name="Smith S.M."/>
            <person name="Sodergren E."/>
            <person name="Svatek A.F."/>
            <person name="Utterback T.R."/>
            <person name="Vattathil S."/>
            <person name="Warren W."/>
            <person name="White C.S."/>
            <person name="Chinwalla A.T."/>
            <person name="Feng Y."/>
            <person name="Halpern A.L."/>
            <person name="Hillier L.W."/>
            <person name="Huang X."/>
            <person name="Minx P."/>
            <person name="Nelson J.O."/>
            <person name="Pepin K.H."/>
            <person name="Qin X."/>
            <person name="Sutton G.G."/>
            <person name="Venter E."/>
            <person name="Walenz B.P."/>
            <person name="Wallis J.W."/>
            <person name="Worley K.C."/>
            <person name="Yang S.-P."/>
            <person name="Jones S.M."/>
            <person name="Marra M.A."/>
            <person name="Rocchi M."/>
            <person name="Schein J.E."/>
            <person name="Baertsch R."/>
            <person name="Clarke L."/>
            <person name="Csuros M."/>
            <person name="Glasscock J."/>
            <person name="Harris R.A."/>
            <person name="Havlak P."/>
            <person name="Jackson A.R."/>
            <person name="Jiang H."/>
            <person name="Liu Y."/>
            <person name="Messina D.N."/>
            <person name="Shen Y."/>
            <person name="Song H.X.-Z."/>
            <person name="Wylie T."/>
            <person name="Zhang L."/>
            <person name="Birney E."/>
            <person name="Han K."/>
            <person name="Konkel M.K."/>
            <person name="Lee J."/>
            <person name="Smit A.F.A."/>
            <person name="Ullmer B."/>
            <person name="Wang H."/>
            <person name="Xing J."/>
            <person name="Burhans R."/>
            <person name="Cheng Z."/>
            <person name="Karro J.E."/>
            <person name="Ma J."/>
            <person name="Raney B."/>
            <person name="She X."/>
            <person name="Cox M.J."/>
            <person name="Demuth J.P."/>
            <person name="Dumas L.J."/>
            <person name="Han S.-G."/>
            <person name="Hopkins J."/>
            <person name="Karimpour-Fard A."/>
            <person name="Kim Y.H."/>
            <person name="Pollack J.R."/>
            <person name="Vinar T."/>
            <person name="Addo-Quaye C."/>
            <person name="Degenhardt J."/>
            <person name="Denby A."/>
            <person name="Hubisz M.J."/>
            <person name="Indap A."/>
            <person name="Kosiol C."/>
            <person name="Lahn B.T."/>
            <person name="Lawson H.A."/>
            <person name="Marklein A."/>
            <person name="Nielsen R."/>
            <person name="Vallender E.J."/>
            <person name="Clark A.G."/>
            <person name="Ferguson B."/>
            <person name="Hernandez R.D."/>
            <person name="Hirani K."/>
            <person name="Kehrer-Sawatzki H."/>
            <person name="Kolb J."/>
            <person name="Patil S."/>
            <person name="Pu L.-L."/>
            <person name="Ren Y."/>
            <person name="Smith D.G."/>
            <person name="Wheeler D.A."/>
            <person name="Schenck I."/>
            <person name="Ball E.V."/>
            <person name="Chen R."/>
            <person name="Cooper D.N."/>
            <person name="Giardine B."/>
            <person name="Hsu F."/>
            <person name="Kent W.J."/>
            <person name="Lesk A."/>
            <person name="Nelson D.L."/>
            <person name="O'brien W.E."/>
            <person name="Pruefer K."/>
            <person name="Stenson P.D."/>
            <person name="Wallace J.C."/>
            <person name="Ke H."/>
            <person name="Liu X.-M."/>
            <person name="Wang P."/>
            <person name="Xiang A.P."/>
            <person name="Yang F."/>
            <person name="Barber G.P."/>
            <person name="Haussler D."/>
            <person name="Karolchik D."/>
            <person name="Kern A.D."/>
            <person name="Kuhn R.M."/>
            <person name="Smith K.E."/>
            <person name="Zwieg A.S."/>
        </authorList>
    </citation>
    <scope>NUCLEOTIDE SEQUENCE [LARGE SCALE GENOMIC DNA]</scope>
    <source>
        <strain evidence="2">17573</strain>
    </source>
</reference>
<name>A0A5F8A9G1_MACMU</name>
<dbReference type="GeneTree" id="ENSGT00940000165497"/>
<organism evidence="1 2">
    <name type="scientific">Macaca mulatta</name>
    <name type="common">Rhesus macaque</name>
    <dbReference type="NCBI Taxonomy" id="9544"/>
    <lineage>
        <taxon>Eukaryota</taxon>
        <taxon>Metazoa</taxon>
        <taxon>Chordata</taxon>
        <taxon>Craniata</taxon>
        <taxon>Vertebrata</taxon>
        <taxon>Euteleostomi</taxon>
        <taxon>Mammalia</taxon>
        <taxon>Eutheria</taxon>
        <taxon>Euarchontoglires</taxon>
        <taxon>Primates</taxon>
        <taxon>Haplorrhini</taxon>
        <taxon>Catarrhini</taxon>
        <taxon>Cercopithecidae</taxon>
        <taxon>Cercopithecinae</taxon>
        <taxon>Macaca</taxon>
    </lineage>
</organism>
<reference evidence="1" key="4">
    <citation type="submission" date="2025-09" db="UniProtKB">
        <authorList>
            <consortium name="Ensembl"/>
        </authorList>
    </citation>
    <scope>IDENTIFICATION</scope>
    <source>
        <strain evidence="1">17573</strain>
    </source>
</reference>
<reference evidence="1" key="2">
    <citation type="submission" date="2019-01" db="EMBL/GenBank/DDBJ databases">
        <authorList>
            <person name="Graves T."/>
            <person name="Eichler E.E."/>
            <person name="Wilson R.K."/>
        </authorList>
    </citation>
    <scope>NUCLEOTIDE SEQUENCE [LARGE SCALE GENOMIC DNA]</scope>
    <source>
        <strain evidence="1">17573</strain>
    </source>
</reference>
<reference evidence="1" key="3">
    <citation type="submission" date="2025-08" db="UniProtKB">
        <authorList>
            <consortium name="Ensembl"/>
        </authorList>
    </citation>
    <scope>IDENTIFICATION</scope>
    <source>
        <strain evidence="1">17573</strain>
    </source>
</reference>
<dbReference type="PANTHER" id="PTHR46254">
    <property type="entry name" value="PROTEIN GVQW1-RELATED"/>
    <property type="match status" value="1"/>
</dbReference>
<dbReference type="AlphaFoldDB" id="A0A5F8A9G1"/>
<protein>
    <submittedName>
        <fullName evidence="1">Uncharacterized protein</fullName>
    </submittedName>
</protein>
<dbReference type="Proteomes" id="UP000006718">
    <property type="component" value="Chromosome 4"/>
</dbReference>
<dbReference type="InParanoid" id="A0A5F8A9G1"/>
<accession>A0A5F8A9G1</accession>
<dbReference type="VEuPathDB" id="HostDB:ENSMMUG00000059794"/>